<accession>A0ABS2TBN0</accession>
<dbReference type="RefSeq" id="WP_204952039.1">
    <property type="nucleotide sequence ID" value="NZ_BSFF01000009.1"/>
</dbReference>
<feature type="chain" id="PRO_5045166606" description="Secreted protein" evidence="1">
    <location>
        <begin position="22"/>
        <end position="190"/>
    </location>
</feature>
<proteinExistence type="predicted"/>
<evidence type="ECO:0008006" key="4">
    <source>
        <dbReference type="Google" id="ProtNLM"/>
    </source>
</evidence>
<sequence length="190" mass="19801">MKAVVAAVMFAAGLACAPAQAQVAFIKQDSPCGTQADGYTCITLSPGDFEPKNLPAYRVRFPGAGKALVSWQGTVTCYANPRVLFGGGVSRAIYEYYVNLALKNDATAFVPNAAGTASVGEKSDLISNNPSVPPPTNPHTARTPVTLSKLFNVPAAGVQSFHVLVLPDLRTFGGSSCYISGGTTIVQYVP</sequence>
<name>A0ABS2TBN0_9HYPH</name>
<evidence type="ECO:0000256" key="1">
    <source>
        <dbReference type="SAM" id="SignalP"/>
    </source>
</evidence>
<dbReference type="Proteomes" id="UP000758856">
    <property type="component" value="Unassembled WGS sequence"/>
</dbReference>
<keyword evidence="3" id="KW-1185">Reference proteome</keyword>
<reference evidence="2 3" key="1">
    <citation type="submission" date="2021-01" db="EMBL/GenBank/DDBJ databases">
        <title>Genomic Encyclopedia of Type Strains, Phase IV (KMG-IV): sequencing the most valuable type-strain genomes for metagenomic binning, comparative biology and taxonomic classification.</title>
        <authorList>
            <person name="Goeker M."/>
        </authorList>
    </citation>
    <scope>NUCLEOTIDE SEQUENCE [LARGE SCALE GENOMIC DNA]</scope>
    <source>
        <strain evidence="2 3">DSM 6130</strain>
    </source>
</reference>
<evidence type="ECO:0000313" key="3">
    <source>
        <dbReference type="Proteomes" id="UP000758856"/>
    </source>
</evidence>
<dbReference type="PROSITE" id="PS51257">
    <property type="entry name" value="PROKAR_LIPOPROTEIN"/>
    <property type="match status" value="1"/>
</dbReference>
<gene>
    <name evidence="2" type="ORF">JOD31_003865</name>
</gene>
<keyword evidence="1" id="KW-0732">Signal</keyword>
<evidence type="ECO:0000313" key="2">
    <source>
        <dbReference type="EMBL" id="MBM7853604.1"/>
    </source>
</evidence>
<organism evidence="2 3">
    <name type="scientific">Methylopila capsulata</name>
    <dbReference type="NCBI Taxonomy" id="61654"/>
    <lineage>
        <taxon>Bacteria</taxon>
        <taxon>Pseudomonadati</taxon>
        <taxon>Pseudomonadota</taxon>
        <taxon>Alphaproteobacteria</taxon>
        <taxon>Hyphomicrobiales</taxon>
        <taxon>Methylopilaceae</taxon>
        <taxon>Methylopila</taxon>
    </lineage>
</organism>
<feature type="signal peptide" evidence="1">
    <location>
        <begin position="1"/>
        <end position="21"/>
    </location>
</feature>
<protein>
    <recommendedName>
        <fullName evidence="4">Secreted protein</fullName>
    </recommendedName>
</protein>
<comment type="caution">
    <text evidence="2">The sequence shown here is derived from an EMBL/GenBank/DDBJ whole genome shotgun (WGS) entry which is preliminary data.</text>
</comment>
<dbReference type="EMBL" id="JAFBCY010000005">
    <property type="protein sequence ID" value="MBM7853604.1"/>
    <property type="molecule type" value="Genomic_DNA"/>
</dbReference>